<evidence type="ECO:0000256" key="5">
    <source>
        <dbReference type="ARBA" id="ARBA00023145"/>
    </source>
</evidence>
<dbReference type="Proteomes" id="UP001626550">
    <property type="component" value="Unassembled WGS sequence"/>
</dbReference>
<dbReference type="InterPro" id="IPR033139">
    <property type="entry name" value="Caspase_cys_AS"/>
</dbReference>
<feature type="domain" description="Caspase family p20" evidence="8">
    <location>
        <begin position="65"/>
        <end position="189"/>
    </location>
</feature>
<evidence type="ECO:0000256" key="2">
    <source>
        <dbReference type="ARBA" id="ARBA00022670"/>
    </source>
</evidence>
<dbReference type="InterPro" id="IPR029030">
    <property type="entry name" value="Caspase-like_dom_sf"/>
</dbReference>
<dbReference type="InterPro" id="IPR015917">
    <property type="entry name" value="Pept_C14A"/>
</dbReference>
<proteinExistence type="inferred from homology"/>
<comment type="caution">
    <text evidence="9">The sequence shown here is derived from an EMBL/GenBank/DDBJ whole genome shotgun (WGS) entry which is preliminary data.</text>
</comment>
<dbReference type="PANTHER" id="PTHR10454:SF232">
    <property type="entry name" value="AT03047P-RELATED"/>
    <property type="match status" value="1"/>
</dbReference>
<gene>
    <name evidence="9" type="primary">CASP3</name>
    <name evidence="9" type="ORF">Ciccas_000148</name>
</gene>
<evidence type="ECO:0000313" key="9">
    <source>
        <dbReference type="EMBL" id="KAL3321153.1"/>
    </source>
</evidence>
<keyword evidence="3" id="KW-0378">Hydrolase</keyword>
<dbReference type="AlphaFoldDB" id="A0ABD2QNQ5"/>
<sequence length="308" mass="34842">MDEDPINDEQDALMRPKITLPQVGISSGDPKQENKSLFCQRKLLNICEADLKDPDLAYEMTDGPKRGICLIFNHHEFDKKTGQSRRDGTNKDAECMQKLFAGLKYDVKVFTDATTSQYLDAINQVRSMDHSSYDSFVCIILSHGDNGHIYTYDQNLPLDWIVSQFRGDVCPFLVGKPKLFFIQACRGSTFDGGAHKMESDDAGDRLSYKLPVEADILVSNSTFPGYFAWRNSREGSWYIQELYQTLMDDLVSPVRHDIITLLAKVARKVAVLYESNTGQMQSHGKKQMTNYTSTLTKLCYLTGKPTAK</sequence>
<dbReference type="Pfam" id="PF00656">
    <property type="entry name" value="Peptidase_C14"/>
    <property type="match status" value="1"/>
</dbReference>
<dbReference type="InterPro" id="IPR016129">
    <property type="entry name" value="Caspase_his_AS"/>
</dbReference>
<evidence type="ECO:0000256" key="3">
    <source>
        <dbReference type="ARBA" id="ARBA00022801"/>
    </source>
</evidence>
<keyword evidence="5" id="KW-0865">Zymogen</keyword>
<dbReference type="InterPro" id="IPR011600">
    <property type="entry name" value="Pept_C14_caspase"/>
</dbReference>
<feature type="domain" description="Caspase family p10" evidence="7">
    <location>
        <begin position="206"/>
        <end position="303"/>
    </location>
</feature>
<dbReference type="PANTHER" id="PTHR10454">
    <property type="entry name" value="CASPASE"/>
    <property type="match status" value="1"/>
</dbReference>
<dbReference type="PRINTS" id="PR00376">
    <property type="entry name" value="IL1BCENZYME"/>
</dbReference>
<dbReference type="PROSITE" id="PS50208">
    <property type="entry name" value="CASPASE_P20"/>
    <property type="match status" value="1"/>
</dbReference>
<dbReference type="Gene3D" id="3.40.50.1460">
    <property type="match status" value="1"/>
</dbReference>
<dbReference type="GO" id="GO:0008234">
    <property type="term" value="F:cysteine-type peptidase activity"/>
    <property type="evidence" value="ECO:0007669"/>
    <property type="project" value="UniProtKB-KW"/>
</dbReference>
<dbReference type="GO" id="GO:0006508">
    <property type="term" value="P:proteolysis"/>
    <property type="evidence" value="ECO:0007669"/>
    <property type="project" value="UniProtKB-KW"/>
</dbReference>
<dbReference type="InterPro" id="IPR002138">
    <property type="entry name" value="Pept_C14_p10"/>
</dbReference>
<evidence type="ECO:0000259" key="7">
    <source>
        <dbReference type="PROSITE" id="PS50207"/>
    </source>
</evidence>
<dbReference type="PROSITE" id="PS01121">
    <property type="entry name" value="CASPASE_HIS"/>
    <property type="match status" value="1"/>
</dbReference>
<dbReference type="SUPFAM" id="SSF52129">
    <property type="entry name" value="Caspase-like"/>
    <property type="match status" value="1"/>
</dbReference>
<dbReference type="InterPro" id="IPR001309">
    <property type="entry name" value="Pept_C14_p20"/>
</dbReference>
<accession>A0ABD2QNQ5</accession>
<keyword evidence="2" id="KW-0645">Protease</keyword>
<dbReference type="PROSITE" id="PS01122">
    <property type="entry name" value="CASPASE_CYS"/>
    <property type="match status" value="1"/>
</dbReference>
<keyword evidence="10" id="KW-1185">Reference proteome</keyword>
<organism evidence="9 10">
    <name type="scientific">Cichlidogyrus casuarinus</name>
    <dbReference type="NCBI Taxonomy" id="1844966"/>
    <lineage>
        <taxon>Eukaryota</taxon>
        <taxon>Metazoa</taxon>
        <taxon>Spiralia</taxon>
        <taxon>Lophotrochozoa</taxon>
        <taxon>Platyhelminthes</taxon>
        <taxon>Monogenea</taxon>
        <taxon>Monopisthocotylea</taxon>
        <taxon>Dactylogyridea</taxon>
        <taxon>Ancyrocephalidae</taxon>
        <taxon>Cichlidogyrus</taxon>
    </lineage>
</organism>
<evidence type="ECO:0000256" key="4">
    <source>
        <dbReference type="ARBA" id="ARBA00022807"/>
    </source>
</evidence>
<evidence type="ECO:0000259" key="8">
    <source>
        <dbReference type="PROSITE" id="PS50208"/>
    </source>
</evidence>
<name>A0ABD2QNQ5_9PLAT</name>
<keyword evidence="4" id="KW-0788">Thiol protease</keyword>
<dbReference type="InterPro" id="IPR002398">
    <property type="entry name" value="Pept_C14"/>
</dbReference>
<evidence type="ECO:0000256" key="1">
    <source>
        <dbReference type="ARBA" id="ARBA00010134"/>
    </source>
</evidence>
<dbReference type="EMBL" id="JBJKFK010000008">
    <property type="protein sequence ID" value="KAL3321153.1"/>
    <property type="molecule type" value="Genomic_DNA"/>
</dbReference>
<evidence type="ECO:0000313" key="10">
    <source>
        <dbReference type="Proteomes" id="UP001626550"/>
    </source>
</evidence>
<protein>
    <submittedName>
        <fullName evidence="9">Caspase-3</fullName>
    </submittedName>
</protein>
<dbReference type="PROSITE" id="PS50207">
    <property type="entry name" value="CASPASE_P10"/>
    <property type="match status" value="1"/>
</dbReference>
<evidence type="ECO:0000256" key="6">
    <source>
        <dbReference type="RuleBase" id="RU003971"/>
    </source>
</evidence>
<reference evidence="9 10" key="1">
    <citation type="submission" date="2024-11" db="EMBL/GenBank/DDBJ databases">
        <title>Adaptive evolution of stress response genes in parasites aligns with host niche diversity.</title>
        <authorList>
            <person name="Hahn C."/>
            <person name="Resl P."/>
        </authorList>
    </citation>
    <scope>NUCLEOTIDE SEQUENCE [LARGE SCALE GENOMIC DNA]</scope>
    <source>
        <strain evidence="9">EGGRZ-B1_66</strain>
        <tissue evidence="9">Body</tissue>
    </source>
</reference>
<comment type="similarity">
    <text evidence="1 6">Belongs to the peptidase C14A family.</text>
</comment>
<dbReference type="CDD" id="cd00032">
    <property type="entry name" value="CASc"/>
    <property type="match status" value="1"/>
</dbReference>
<dbReference type="SMART" id="SM00115">
    <property type="entry name" value="CASc"/>
    <property type="match status" value="1"/>
</dbReference>